<reference evidence="4" key="1">
    <citation type="submission" date="2019-08" db="EMBL/GenBank/DDBJ databases">
        <authorList>
            <person name="Kucharzyk K."/>
            <person name="Murdoch R.W."/>
            <person name="Higgins S."/>
            <person name="Loffler F."/>
        </authorList>
    </citation>
    <scope>NUCLEOTIDE SEQUENCE</scope>
</reference>
<dbReference type="InterPro" id="IPR002878">
    <property type="entry name" value="ChsH2_C"/>
</dbReference>
<evidence type="ECO:0000259" key="3">
    <source>
        <dbReference type="Pfam" id="PF12172"/>
    </source>
</evidence>
<evidence type="ECO:0000259" key="1">
    <source>
        <dbReference type="Pfam" id="PF01575"/>
    </source>
</evidence>
<dbReference type="Pfam" id="PF12172">
    <property type="entry name" value="zf-ChsH2"/>
    <property type="match status" value="1"/>
</dbReference>
<dbReference type="InterPro" id="IPR012340">
    <property type="entry name" value="NA-bd_OB-fold"/>
</dbReference>
<proteinExistence type="predicted"/>
<evidence type="ECO:0008006" key="5">
    <source>
        <dbReference type="Google" id="ProtNLM"/>
    </source>
</evidence>
<evidence type="ECO:0000313" key="4">
    <source>
        <dbReference type="EMBL" id="MPM34484.1"/>
    </source>
</evidence>
<comment type="caution">
    <text evidence="4">The sequence shown here is derived from an EMBL/GenBank/DDBJ whole genome shotgun (WGS) entry which is preliminary data.</text>
</comment>
<evidence type="ECO:0000259" key="2">
    <source>
        <dbReference type="Pfam" id="PF01796"/>
    </source>
</evidence>
<feature type="domain" description="ChsH2 rubredoxin-like zinc ribbon" evidence="3">
    <location>
        <begin position="18"/>
        <end position="50"/>
    </location>
</feature>
<dbReference type="PANTHER" id="PTHR34075:SF5">
    <property type="entry name" value="BLR3430 PROTEIN"/>
    <property type="match status" value="1"/>
</dbReference>
<dbReference type="CDD" id="cd03450">
    <property type="entry name" value="NodN"/>
    <property type="match status" value="1"/>
</dbReference>
<organism evidence="4">
    <name type="scientific">bioreactor metagenome</name>
    <dbReference type="NCBI Taxonomy" id="1076179"/>
    <lineage>
        <taxon>unclassified sequences</taxon>
        <taxon>metagenomes</taxon>
        <taxon>ecological metagenomes</taxon>
    </lineage>
</organism>
<dbReference type="AlphaFoldDB" id="A0A644Z948"/>
<sequence>MAWNKPLPLPTAISAPYWDGLKAHEVRIQQCDKGHWVFFPRTHCPTCGSRHLAWKPVSGNGKLYTFTVARIPTLPEFTDEMPQLLAVVELDEGVHINTTIVGAEPEQLHVGMPLRAVFDDRPGSTTLLRFAPKDSAHPSVIAAEGGAAAEVAASVLADEVAAPKRKISAKDLDAMKSLVSAEYSPWSNEFLVSQDVINDFAKLSGDDYWIHTDPEKAKAKSPFGTTIAHGALVQVLASQLRIPLDFEVTDFTNIVNYGSDRLRFPAPVPSGCKIRARSRVKSVEQVKSGTQVTMEINIHVVGQDDRPSVINDLVMLYM</sequence>
<dbReference type="SUPFAM" id="SSF50249">
    <property type="entry name" value="Nucleic acid-binding proteins"/>
    <property type="match status" value="1"/>
</dbReference>
<feature type="domain" description="MaoC-like" evidence="1">
    <location>
        <begin position="190"/>
        <end position="294"/>
    </location>
</feature>
<dbReference type="PANTHER" id="PTHR34075">
    <property type="entry name" value="BLR3430 PROTEIN"/>
    <property type="match status" value="1"/>
</dbReference>
<dbReference type="InterPro" id="IPR022002">
    <property type="entry name" value="ChsH2_Znr"/>
</dbReference>
<protein>
    <recommendedName>
        <fullName evidence="5">Acyl dehydratase</fullName>
    </recommendedName>
</protein>
<dbReference type="SUPFAM" id="SSF54637">
    <property type="entry name" value="Thioesterase/thiol ester dehydrase-isomerase"/>
    <property type="match status" value="1"/>
</dbReference>
<dbReference type="InterPro" id="IPR002539">
    <property type="entry name" value="MaoC-like_dom"/>
</dbReference>
<dbReference type="EMBL" id="VSSQ01006988">
    <property type="protein sequence ID" value="MPM34484.1"/>
    <property type="molecule type" value="Genomic_DNA"/>
</dbReference>
<name>A0A644Z948_9ZZZZ</name>
<accession>A0A644Z948</accession>
<dbReference type="InterPro" id="IPR029069">
    <property type="entry name" value="HotDog_dom_sf"/>
</dbReference>
<gene>
    <name evidence="4" type="ORF">SDC9_81067</name>
</gene>
<dbReference type="InterPro" id="IPR052513">
    <property type="entry name" value="Thioester_dehydratase-like"/>
</dbReference>
<dbReference type="Gene3D" id="3.10.129.10">
    <property type="entry name" value="Hotdog Thioesterase"/>
    <property type="match status" value="1"/>
</dbReference>
<dbReference type="InterPro" id="IPR039375">
    <property type="entry name" value="NodN-like"/>
</dbReference>
<dbReference type="Pfam" id="PF01796">
    <property type="entry name" value="OB_ChsH2_C"/>
    <property type="match status" value="1"/>
</dbReference>
<dbReference type="Gene3D" id="6.10.30.10">
    <property type="match status" value="1"/>
</dbReference>
<feature type="domain" description="ChsH2 C-terminal OB-fold" evidence="2">
    <location>
        <begin position="54"/>
        <end position="119"/>
    </location>
</feature>
<dbReference type="Pfam" id="PF01575">
    <property type="entry name" value="MaoC_dehydratas"/>
    <property type="match status" value="1"/>
</dbReference>